<dbReference type="AlphaFoldDB" id="A0A7C9GQG8"/>
<dbReference type="Gene3D" id="3.30.70.270">
    <property type="match status" value="1"/>
</dbReference>
<dbReference type="SUPFAM" id="SSF55073">
    <property type="entry name" value="Nucleotide cyclase"/>
    <property type="match status" value="1"/>
</dbReference>
<sequence>MADMADTDLEDALELLYACPVGIVQATLDGGIVMVNPMAMNLLLPISADGIVVNLFTVLNRYSPELRSKIREFTDRQGTLCENLRIFVNAAGKNGAADAHVLSCTLIKINDRKMIATLSDVSQQVVQEGRLRQAETWFATLIDSVNDFAVISLDRHGIIDGVNPAAALLTGASQEVMIGQRLDRFDTPEQGGSTYSALEQMAIAQRDGWHLDEGWRQRANGERFWCQRLLAARSEDMVRGERIVSGYTVVLRDVTRGDSDSARLKEMLTTDHLTGACNRAHFFELAERQRSRRNLNEAPLSIIVLDIDCFKQINDNHGHAAGDTTLKLLTRLCRSLLRATDTFARMGGEEFVVLLPGMDLDGSVRTAERLRIAIAAMPVQLGDAVINITASFGCAVMDGNGISLAEALEVADRCLYRAKRGGRNRVEPALSSPVSSPVAVTSPVPRARRRRAADLTPP</sequence>
<dbReference type="GO" id="GO:0052621">
    <property type="term" value="F:diguanylate cyclase activity"/>
    <property type="evidence" value="ECO:0007669"/>
    <property type="project" value="UniProtKB-EC"/>
</dbReference>
<dbReference type="InterPro" id="IPR050469">
    <property type="entry name" value="Diguanylate_Cyclase"/>
</dbReference>
<dbReference type="GO" id="GO:0043709">
    <property type="term" value="P:cell adhesion involved in single-species biofilm formation"/>
    <property type="evidence" value="ECO:0007669"/>
    <property type="project" value="TreeGrafter"/>
</dbReference>
<evidence type="ECO:0000256" key="2">
    <source>
        <dbReference type="ARBA" id="ARBA00034247"/>
    </source>
</evidence>
<gene>
    <name evidence="5" type="ORF">F3168_10320</name>
</gene>
<dbReference type="Pfam" id="PF13426">
    <property type="entry name" value="PAS_9"/>
    <property type="match status" value="1"/>
</dbReference>
<dbReference type="PANTHER" id="PTHR45138:SF9">
    <property type="entry name" value="DIGUANYLATE CYCLASE DGCM-RELATED"/>
    <property type="match status" value="1"/>
</dbReference>
<evidence type="ECO:0000259" key="4">
    <source>
        <dbReference type="PROSITE" id="PS50887"/>
    </source>
</evidence>
<reference evidence="5 6" key="1">
    <citation type="submission" date="2019-09" db="EMBL/GenBank/DDBJ databases">
        <title>Polymorphobacter sp. isolated from a lake in China.</title>
        <authorList>
            <person name="Liu Z."/>
        </authorList>
    </citation>
    <scope>NUCLEOTIDE SEQUENCE [LARGE SCALE GENOMIC DNA]</scope>
    <source>
        <strain evidence="5 6">D40P</strain>
    </source>
</reference>
<dbReference type="NCBIfam" id="TIGR00254">
    <property type="entry name" value="GGDEF"/>
    <property type="match status" value="1"/>
</dbReference>
<dbReference type="InterPro" id="IPR043128">
    <property type="entry name" value="Rev_trsase/Diguanyl_cyclase"/>
</dbReference>
<feature type="domain" description="GGDEF" evidence="4">
    <location>
        <begin position="298"/>
        <end position="431"/>
    </location>
</feature>
<dbReference type="NCBIfam" id="TIGR00229">
    <property type="entry name" value="sensory_box"/>
    <property type="match status" value="1"/>
</dbReference>
<evidence type="ECO:0000256" key="3">
    <source>
        <dbReference type="SAM" id="MobiDB-lite"/>
    </source>
</evidence>
<name>A0A7C9GQG8_9SPHN</name>
<evidence type="ECO:0000313" key="5">
    <source>
        <dbReference type="EMBL" id="MQT17656.1"/>
    </source>
</evidence>
<dbReference type="SUPFAM" id="SSF55785">
    <property type="entry name" value="PYP-like sensor domain (PAS domain)"/>
    <property type="match status" value="1"/>
</dbReference>
<dbReference type="EC" id="2.7.7.65" evidence="1"/>
<dbReference type="Pfam" id="PF00990">
    <property type="entry name" value="GGDEF"/>
    <property type="match status" value="1"/>
</dbReference>
<dbReference type="FunFam" id="3.30.70.270:FF:000001">
    <property type="entry name" value="Diguanylate cyclase domain protein"/>
    <property type="match status" value="1"/>
</dbReference>
<feature type="region of interest" description="Disordered" evidence="3">
    <location>
        <begin position="426"/>
        <end position="458"/>
    </location>
</feature>
<organism evidence="5 6">
    <name type="scientific">Sandarakinorhabdus fusca</name>
    <dbReference type="NCBI Taxonomy" id="1439888"/>
    <lineage>
        <taxon>Bacteria</taxon>
        <taxon>Pseudomonadati</taxon>
        <taxon>Pseudomonadota</taxon>
        <taxon>Alphaproteobacteria</taxon>
        <taxon>Sphingomonadales</taxon>
        <taxon>Sphingosinicellaceae</taxon>
        <taxon>Sandarakinorhabdus</taxon>
    </lineage>
</organism>
<dbReference type="InterPro" id="IPR035965">
    <property type="entry name" value="PAS-like_dom_sf"/>
</dbReference>
<dbReference type="GO" id="GO:1902201">
    <property type="term" value="P:negative regulation of bacterial-type flagellum-dependent cell motility"/>
    <property type="evidence" value="ECO:0007669"/>
    <property type="project" value="TreeGrafter"/>
</dbReference>
<dbReference type="InterPro" id="IPR000014">
    <property type="entry name" value="PAS"/>
</dbReference>
<dbReference type="PROSITE" id="PS50887">
    <property type="entry name" value="GGDEF"/>
    <property type="match status" value="1"/>
</dbReference>
<dbReference type="InterPro" id="IPR000160">
    <property type="entry name" value="GGDEF_dom"/>
</dbReference>
<feature type="compositionally biased region" description="Low complexity" evidence="3">
    <location>
        <begin position="427"/>
        <end position="445"/>
    </location>
</feature>
<dbReference type="OrthoDB" id="9812260at2"/>
<dbReference type="GO" id="GO:0005886">
    <property type="term" value="C:plasma membrane"/>
    <property type="evidence" value="ECO:0007669"/>
    <property type="project" value="TreeGrafter"/>
</dbReference>
<protein>
    <recommendedName>
        <fullName evidence="1">diguanylate cyclase</fullName>
        <ecNumber evidence="1">2.7.7.65</ecNumber>
    </recommendedName>
</protein>
<dbReference type="Gene3D" id="3.30.450.20">
    <property type="entry name" value="PAS domain"/>
    <property type="match status" value="1"/>
</dbReference>
<evidence type="ECO:0000313" key="6">
    <source>
        <dbReference type="Proteomes" id="UP000481327"/>
    </source>
</evidence>
<comment type="caution">
    <text evidence="5">The sequence shown here is derived from an EMBL/GenBank/DDBJ whole genome shotgun (WGS) entry which is preliminary data.</text>
</comment>
<dbReference type="SMART" id="SM00091">
    <property type="entry name" value="PAS"/>
    <property type="match status" value="2"/>
</dbReference>
<dbReference type="SMART" id="SM00267">
    <property type="entry name" value="GGDEF"/>
    <property type="match status" value="1"/>
</dbReference>
<dbReference type="CDD" id="cd00130">
    <property type="entry name" value="PAS"/>
    <property type="match status" value="1"/>
</dbReference>
<dbReference type="EMBL" id="WIOL01000003">
    <property type="protein sequence ID" value="MQT17656.1"/>
    <property type="molecule type" value="Genomic_DNA"/>
</dbReference>
<accession>A0A7C9GQG8</accession>
<dbReference type="Proteomes" id="UP000481327">
    <property type="component" value="Unassembled WGS sequence"/>
</dbReference>
<dbReference type="InterPro" id="IPR029787">
    <property type="entry name" value="Nucleotide_cyclase"/>
</dbReference>
<proteinExistence type="predicted"/>
<comment type="catalytic activity">
    <reaction evidence="2">
        <text>2 GTP = 3',3'-c-di-GMP + 2 diphosphate</text>
        <dbReference type="Rhea" id="RHEA:24898"/>
        <dbReference type="ChEBI" id="CHEBI:33019"/>
        <dbReference type="ChEBI" id="CHEBI:37565"/>
        <dbReference type="ChEBI" id="CHEBI:58805"/>
        <dbReference type="EC" id="2.7.7.65"/>
    </reaction>
</comment>
<dbReference type="CDD" id="cd01949">
    <property type="entry name" value="GGDEF"/>
    <property type="match status" value="1"/>
</dbReference>
<keyword evidence="6" id="KW-1185">Reference proteome</keyword>
<dbReference type="PANTHER" id="PTHR45138">
    <property type="entry name" value="REGULATORY COMPONENTS OF SENSORY TRANSDUCTION SYSTEM"/>
    <property type="match status" value="1"/>
</dbReference>
<evidence type="ECO:0000256" key="1">
    <source>
        <dbReference type="ARBA" id="ARBA00012528"/>
    </source>
</evidence>